<dbReference type="InterPro" id="IPR016639">
    <property type="entry name" value="GST_Omega/GSH"/>
</dbReference>
<dbReference type="Proteomes" id="UP000001449">
    <property type="component" value="Chromosome 15"/>
</dbReference>
<dbReference type="Pfam" id="PF13410">
    <property type="entry name" value="GST_C_2"/>
    <property type="match status" value="1"/>
</dbReference>
<name>B8CD28_THAPS</name>
<dbReference type="GO" id="GO:0005737">
    <property type="term" value="C:cytoplasm"/>
    <property type="evidence" value="ECO:0000318"/>
    <property type="project" value="GO_Central"/>
</dbReference>
<protein>
    <recommendedName>
        <fullName evidence="3">GST C-terminal domain-containing protein</fullName>
    </recommendedName>
</protein>
<dbReference type="PANTHER" id="PTHR32419">
    <property type="entry name" value="GLUTATHIONYL-HYDROQUINONE REDUCTASE"/>
    <property type="match status" value="1"/>
</dbReference>
<proteinExistence type="predicted"/>
<dbReference type="Gene3D" id="1.20.1050.10">
    <property type="match status" value="1"/>
</dbReference>
<evidence type="ECO:0000313" key="2">
    <source>
        <dbReference type="Proteomes" id="UP000001449"/>
    </source>
</evidence>
<dbReference type="PaxDb" id="35128-Thaps37607"/>
<dbReference type="KEGG" id="tps:THAPSDRAFT_37607"/>
<dbReference type="PANTHER" id="PTHR32419:SF6">
    <property type="entry name" value="GLUTATHIONE S-TRANSFERASE OMEGA-LIKE 1-RELATED"/>
    <property type="match status" value="1"/>
</dbReference>
<dbReference type="InterPro" id="IPR036249">
    <property type="entry name" value="Thioredoxin-like_sf"/>
</dbReference>
<keyword evidence="2" id="KW-1185">Reference proteome</keyword>
<dbReference type="GeneID" id="7441956"/>
<dbReference type="OMA" id="LWNGAYR"/>
<reference evidence="1 2" key="1">
    <citation type="journal article" date="2004" name="Science">
        <title>The genome of the diatom Thalassiosira pseudonana: ecology, evolution, and metabolism.</title>
        <authorList>
            <person name="Armbrust E.V."/>
            <person name="Berges J.A."/>
            <person name="Bowler C."/>
            <person name="Green B.R."/>
            <person name="Martinez D."/>
            <person name="Putnam N.H."/>
            <person name="Zhou S."/>
            <person name="Allen A.E."/>
            <person name="Apt K.E."/>
            <person name="Bechner M."/>
            <person name="Brzezinski M.A."/>
            <person name="Chaal B.K."/>
            <person name="Chiovitti A."/>
            <person name="Davis A.K."/>
            <person name="Demarest M.S."/>
            <person name="Detter J.C."/>
            <person name="Glavina T."/>
            <person name="Goodstein D."/>
            <person name="Hadi M.Z."/>
            <person name="Hellsten U."/>
            <person name="Hildebrand M."/>
            <person name="Jenkins B.D."/>
            <person name="Jurka J."/>
            <person name="Kapitonov V.V."/>
            <person name="Kroger N."/>
            <person name="Lau W.W."/>
            <person name="Lane T.W."/>
            <person name="Larimer F.W."/>
            <person name="Lippmeier J.C."/>
            <person name="Lucas S."/>
            <person name="Medina M."/>
            <person name="Montsant A."/>
            <person name="Obornik M."/>
            <person name="Parker M.S."/>
            <person name="Palenik B."/>
            <person name="Pazour G.J."/>
            <person name="Richardson P.M."/>
            <person name="Rynearson T.A."/>
            <person name="Saito M.A."/>
            <person name="Schwartz D.C."/>
            <person name="Thamatrakoln K."/>
            <person name="Valentin K."/>
            <person name="Vardi A."/>
            <person name="Wilkerson F.P."/>
            <person name="Rokhsar D.S."/>
        </authorList>
    </citation>
    <scope>NUCLEOTIDE SEQUENCE [LARGE SCALE GENOMIC DNA]</scope>
    <source>
        <strain evidence="1 2">CCMP1335</strain>
    </source>
</reference>
<dbReference type="eggNOG" id="KOG2903">
    <property type="taxonomic scope" value="Eukaryota"/>
</dbReference>
<dbReference type="EMBL" id="CM000650">
    <property type="protein sequence ID" value="EED88395.1"/>
    <property type="molecule type" value="Genomic_DNA"/>
</dbReference>
<accession>B8CD28</accession>
<dbReference type="SUPFAM" id="SSF52833">
    <property type="entry name" value="Thioredoxin-like"/>
    <property type="match status" value="1"/>
</dbReference>
<evidence type="ECO:0000313" key="1">
    <source>
        <dbReference type="EMBL" id="EED88395.1"/>
    </source>
</evidence>
<dbReference type="Gene3D" id="3.40.30.10">
    <property type="entry name" value="Glutaredoxin"/>
    <property type="match status" value="1"/>
</dbReference>
<dbReference type="InParanoid" id="B8CD28"/>
<gene>
    <name evidence="1" type="ORF">THAPSDRAFT_37607</name>
</gene>
<evidence type="ECO:0008006" key="3">
    <source>
        <dbReference type="Google" id="ProtNLM"/>
    </source>
</evidence>
<organism evidence="1 2">
    <name type="scientific">Thalassiosira pseudonana</name>
    <name type="common">Marine diatom</name>
    <name type="synonym">Cyclotella nana</name>
    <dbReference type="NCBI Taxonomy" id="35128"/>
    <lineage>
        <taxon>Eukaryota</taxon>
        <taxon>Sar</taxon>
        <taxon>Stramenopiles</taxon>
        <taxon>Ochrophyta</taxon>
        <taxon>Bacillariophyta</taxon>
        <taxon>Coscinodiscophyceae</taxon>
        <taxon>Thalassiosirophycidae</taxon>
        <taxon>Thalassiosirales</taxon>
        <taxon>Thalassiosiraceae</taxon>
        <taxon>Thalassiosira</taxon>
    </lineage>
</organism>
<dbReference type="AlphaFoldDB" id="B8CD28"/>
<dbReference type="STRING" id="35128.B8CD28"/>
<dbReference type="SUPFAM" id="SSF47616">
    <property type="entry name" value="GST C-terminal domain-like"/>
    <property type="match status" value="1"/>
</dbReference>
<dbReference type="InterPro" id="IPR036282">
    <property type="entry name" value="Glutathione-S-Trfase_C_sf"/>
</dbReference>
<dbReference type="RefSeq" id="XP_002294040.1">
    <property type="nucleotide sequence ID" value="XM_002294004.1"/>
</dbReference>
<reference evidence="1 2" key="2">
    <citation type="journal article" date="2008" name="Nature">
        <title>The Phaeodactylum genome reveals the evolutionary history of diatom genomes.</title>
        <authorList>
            <person name="Bowler C."/>
            <person name="Allen A.E."/>
            <person name="Badger J.H."/>
            <person name="Grimwood J."/>
            <person name="Jabbari K."/>
            <person name="Kuo A."/>
            <person name="Maheswari U."/>
            <person name="Martens C."/>
            <person name="Maumus F."/>
            <person name="Otillar R.P."/>
            <person name="Rayko E."/>
            <person name="Salamov A."/>
            <person name="Vandepoele K."/>
            <person name="Beszteri B."/>
            <person name="Gruber A."/>
            <person name="Heijde M."/>
            <person name="Katinka M."/>
            <person name="Mock T."/>
            <person name="Valentin K."/>
            <person name="Verret F."/>
            <person name="Berges J.A."/>
            <person name="Brownlee C."/>
            <person name="Cadoret J.P."/>
            <person name="Chiovitti A."/>
            <person name="Choi C.J."/>
            <person name="Coesel S."/>
            <person name="De Martino A."/>
            <person name="Detter J.C."/>
            <person name="Durkin C."/>
            <person name="Falciatore A."/>
            <person name="Fournet J."/>
            <person name="Haruta M."/>
            <person name="Huysman M.J."/>
            <person name="Jenkins B.D."/>
            <person name="Jiroutova K."/>
            <person name="Jorgensen R.E."/>
            <person name="Joubert Y."/>
            <person name="Kaplan A."/>
            <person name="Kroger N."/>
            <person name="Kroth P.G."/>
            <person name="La Roche J."/>
            <person name="Lindquist E."/>
            <person name="Lommer M."/>
            <person name="Martin-Jezequel V."/>
            <person name="Lopez P.J."/>
            <person name="Lucas S."/>
            <person name="Mangogna M."/>
            <person name="McGinnis K."/>
            <person name="Medlin L.K."/>
            <person name="Montsant A."/>
            <person name="Oudot-Le Secq M.P."/>
            <person name="Napoli C."/>
            <person name="Obornik M."/>
            <person name="Parker M.S."/>
            <person name="Petit J.L."/>
            <person name="Porcel B.M."/>
            <person name="Poulsen N."/>
            <person name="Robison M."/>
            <person name="Rychlewski L."/>
            <person name="Rynearson T.A."/>
            <person name="Schmutz J."/>
            <person name="Shapiro H."/>
            <person name="Siaut M."/>
            <person name="Stanley M."/>
            <person name="Sussman M.R."/>
            <person name="Taylor A.R."/>
            <person name="Vardi A."/>
            <person name="von Dassow P."/>
            <person name="Vyverman W."/>
            <person name="Willis A."/>
            <person name="Wyrwicz L.S."/>
            <person name="Rokhsar D.S."/>
            <person name="Weissenbach J."/>
            <person name="Armbrust E.V."/>
            <person name="Green B.R."/>
            <person name="Van de Peer Y."/>
            <person name="Grigoriev I.V."/>
        </authorList>
    </citation>
    <scope>NUCLEOTIDE SEQUENCE [LARGE SCALE GENOMIC DNA]</scope>
    <source>
        <strain evidence="1 2">CCMP1335</strain>
    </source>
</reference>
<sequence length="362" mass="40945">MLTSGFPPQQLLVPFVKFVTFQVWRLMMNELVTHDNHGRFIRESFQAGNDPSPLELPSGVHGGVGERYRLYIGNPCPWCHRVKAVMAVLGLENDIPITMLIDDAEKASKGGWVLPKHGASDVQQSIAPELKTGDLAGVYNYCYRHILPEGEKYKGRCTAPLLVNVQSGTIVTNESNEIMVLLNDYARRRREQLSNDDGEQSNTYPSIDLRPIGMENDLDNATKHWFDLLWNGAYRCGFATSQLAYDEAASDVLKGLDELNELLESQNYIMGDTISEVDLKNFAWVTRHDYAYTVMFKSPGGRIAQYPHIASWVKRLATEHPELLSTVDMKDACGSYFRQLFMLNFGRITPYIPSVEEWIADL</sequence>
<dbReference type="HOGENOM" id="CLU_037263_1_2_1"/>
<dbReference type="GO" id="GO:0004364">
    <property type="term" value="F:glutathione transferase activity"/>
    <property type="evidence" value="ECO:0000318"/>
    <property type="project" value="GO_Central"/>
</dbReference>